<dbReference type="InterPro" id="IPR000150">
    <property type="entry name" value="Cof"/>
</dbReference>
<keyword evidence="1" id="KW-0378">Hydrolase</keyword>
<proteinExistence type="predicted"/>
<dbReference type="SFLD" id="SFLDG01144">
    <property type="entry name" value="C2.B.4:_PGP_Like"/>
    <property type="match status" value="1"/>
</dbReference>
<dbReference type="Proteomes" id="UP000265801">
    <property type="component" value="Unassembled WGS sequence"/>
</dbReference>
<dbReference type="InterPro" id="IPR006379">
    <property type="entry name" value="HAD-SF_hydro_IIB"/>
</dbReference>
<dbReference type="OrthoDB" id="9810101at2"/>
<dbReference type="CDD" id="cd07517">
    <property type="entry name" value="HAD_HPP"/>
    <property type="match status" value="1"/>
</dbReference>
<evidence type="ECO:0000313" key="2">
    <source>
        <dbReference type="Proteomes" id="UP000265801"/>
    </source>
</evidence>
<dbReference type="GO" id="GO:0005829">
    <property type="term" value="C:cytosol"/>
    <property type="evidence" value="ECO:0007669"/>
    <property type="project" value="TreeGrafter"/>
</dbReference>
<dbReference type="InterPro" id="IPR023214">
    <property type="entry name" value="HAD_sf"/>
</dbReference>
<organism evidence="1 2">
    <name type="scientific">Bacillus salacetis</name>
    <dbReference type="NCBI Taxonomy" id="2315464"/>
    <lineage>
        <taxon>Bacteria</taxon>
        <taxon>Bacillati</taxon>
        <taxon>Bacillota</taxon>
        <taxon>Bacilli</taxon>
        <taxon>Bacillales</taxon>
        <taxon>Bacillaceae</taxon>
        <taxon>Bacillus</taxon>
    </lineage>
</organism>
<evidence type="ECO:0000313" key="1">
    <source>
        <dbReference type="EMBL" id="RIW29492.1"/>
    </source>
</evidence>
<dbReference type="NCBIfam" id="TIGR00099">
    <property type="entry name" value="Cof-subfamily"/>
    <property type="match status" value="1"/>
</dbReference>
<dbReference type="RefSeq" id="WP_119548844.1">
    <property type="nucleotide sequence ID" value="NZ_QXIR01000032.1"/>
</dbReference>
<reference evidence="1 2" key="1">
    <citation type="submission" date="2018-09" db="EMBL/GenBank/DDBJ databases">
        <title>Bacillus saliacetes sp. nov., isolated from Thai shrimp paste (Ka-pi).</title>
        <authorList>
            <person name="Daroonpunt R."/>
            <person name="Tanasupawat S."/>
            <person name="Yiamsombut S."/>
        </authorList>
    </citation>
    <scope>NUCLEOTIDE SEQUENCE [LARGE SCALE GENOMIC DNA]</scope>
    <source>
        <strain evidence="1 2">SKP7-4</strain>
    </source>
</reference>
<dbReference type="SFLD" id="SFLDS00003">
    <property type="entry name" value="Haloacid_Dehalogenase"/>
    <property type="match status" value="1"/>
</dbReference>
<dbReference type="PANTHER" id="PTHR10000:SF25">
    <property type="entry name" value="PHOSPHATASE YKRA-RELATED"/>
    <property type="match status" value="1"/>
</dbReference>
<dbReference type="SFLD" id="SFLDG01140">
    <property type="entry name" value="C2.B:_Phosphomannomutase_and_P"/>
    <property type="match status" value="1"/>
</dbReference>
<dbReference type="AlphaFoldDB" id="A0A3A1QQT5"/>
<dbReference type="GO" id="GO:0000287">
    <property type="term" value="F:magnesium ion binding"/>
    <property type="evidence" value="ECO:0007669"/>
    <property type="project" value="TreeGrafter"/>
</dbReference>
<sequence length="256" mass="29155">MSKIVFFDIDGTLLDHEKKLPDATKKGIRMLQENGTYVAIATGRAPFMYESLRKELGVESFVSFNGQYVVFENEVIYKNPLDRKELVDLLGTANENSHPVVHLNEKTMKANIHHHPFIEESMASLKFPHPDFQPDFYSDKEIYQSLLFCREGDEAVYREKFAKFNFIRWHQYSMDILPSGGSKAEGIKKMIEKLDFDISEVYAFGDGLNDIEMIDAVGTGIAMGNAVKEVKEHADFITKPVDEDGIYLGLKELSLI</sequence>
<dbReference type="InterPro" id="IPR036412">
    <property type="entry name" value="HAD-like_sf"/>
</dbReference>
<dbReference type="EMBL" id="QXIR01000032">
    <property type="protein sequence ID" value="RIW29492.1"/>
    <property type="molecule type" value="Genomic_DNA"/>
</dbReference>
<keyword evidence="2" id="KW-1185">Reference proteome</keyword>
<accession>A0A3A1QQT5</accession>
<dbReference type="PROSITE" id="PS01229">
    <property type="entry name" value="COF_2"/>
    <property type="match status" value="1"/>
</dbReference>
<dbReference type="PANTHER" id="PTHR10000">
    <property type="entry name" value="PHOSPHOSERINE PHOSPHATASE"/>
    <property type="match status" value="1"/>
</dbReference>
<dbReference type="Pfam" id="PF08282">
    <property type="entry name" value="Hydrolase_3"/>
    <property type="match status" value="1"/>
</dbReference>
<dbReference type="NCBIfam" id="TIGR01484">
    <property type="entry name" value="HAD-SF-IIB"/>
    <property type="match status" value="1"/>
</dbReference>
<gene>
    <name evidence="1" type="ORF">D3H55_18810</name>
</gene>
<dbReference type="Gene3D" id="3.30.1240.10">
    <property type="match status" value="1"/>
</dbReference>
<comment type="caution">
    <text evidence="1">The sequence shown here is derived from an EMBL/GenBank/DDBJ whole genome shotgun (WGS) entry which is preliminary data.</text>
</comment>
<dbReference type="SUPFAM" id="SSF56784">
    <property type="entry name" value="HAD-like"/>
    <property type="match status" value="1"/>
</dbReference>
<dbReference type="Gene3D" id="3.40.50.1000">
    <property type="entry name" value="HAD superfamily/HAD-like"/>
    <property type="match status" value="1"/>
</dbReference>
<name>A0A3A1QQT5_9BACI</name>
<protein>
    <submittedName>
        <fullName evidence="1">Cof-type HAD-IIB family hydrolase</fullName>
    </submittedName>
</protein>
<dbReference type="GO" id="GO:0016791">
    <property type="term" value="F:phosphatase activity"/>
    <property type="evidence" value="ECO:0007669"/>
    <property type="project" value="TreeGrafter"/>
</dbReference>